<feature type="transmembrane region" description="Helical" evidence="2">
    <location>
        <begin position="20"/>
        <end position="41"/>
    </location>
</feature>
<evidence type="ECO:0000313" key="4">
    <source>
        <dbReference type="EMBL" id="KAF2117251.1"/>
    </source>
</evidence>
<sequence>MVDGIMQNLHRRQNVDIGQPGLIICIVSWILLVILICVLIARFSMKMAMGKKGKRFSLDDAFIILATLFSIGQTVAVSVESIHALGQHVGELSRSQIRVFQKAEYAGCMLYIANFGCARISVCLLIKNLLPGRLARYTTLGFAGFTTLWMLSGIFVTAFPCHVPRPWDFYNNKCFDLTKFINYLGATNIIVEILLIMIPLVVWNIRLDVGKRVSVSVAFISRLLIIAPVAAQLTVFNHYKSSPDFTYVYWRTVLCVQIAQNLSVITACLPCLHPFILSILSGATRTEGLVLKCKEWKLLKCFSKSNFKLDSMSSRSSTVPMKEEKDDEYCHPLATYGLDRSSAHLNSQHFNRLPSNVAKPIFTMEEPQTFFNRSIDIPRSQPATSASQKELPPPPKTLSQVGVLPIIDWETESSDQDSPRSSPARKRDSEYVFNREKVISVPVGGKLYEESEYLRKYPPPPPSPRWPRTPSTKSTKSRQK</sequence>
<dbReference type="OrthoDB" id="3918601at2759"/>
<feature type="transmembrane region" description="Helical" evidence="2">
    <location>
        <begin position="215"/>
        <end position="236"/>
    </location>
</feature>
<evidence type="ECO:0000313" key="5">
    <source>
        <dbReference type="Proteomes" id="UP000799770"/>
    </source>
</evidence>
<proteinExistence type="predicted"/>
<keyword evidence="2" id="KW-0812">Transmembrane</keyword>
<keyword evidence="2" id="KW-0472">Membrane</keyword>
<dbReference type="PANTHER" id="PTHR38794">
    <property type="entry name" value="INTEGRAL MEMBRANE PROTEIN"/>
    <property type="match status" value="1"/>
</dbReference>
<feature type="domain" description="Rhodopsin" evidence="3">
    <location>
        <begin position="45"/>
        <end position="276"/>
    </location>
</feature>
<feature type="transmembrane region" description="Helical" evidence="2">
    <location>
        <begin position="105"/>
        <end position="126"/>
    </location>
</feature>
<feature type="region of interest" description="Disordered" evidence="1">
    <location>
        <begin position="380"/>
        <end position="435"/>
    </location>
</feature>
<feature type="transmembrane region" description="Helical" evidence="2">
    <location>
        <begin position="180"/>
        <end position="203"/>
    </location>
</feature>
<dbReference type="Pfam" id="PF20684">
    <property type="entry name" value="Fung_rhodopsin"/>
    <property type="match status" value="1"/>
</dbReference>
<evidence type="ECO:0000256" key="2">
    <source>
        <dbReference type="SAM" id="Phobius"/>
    </source>
</evidence>
<feature type="transmembrane region" description="Helical" evidence="2">
    <location>
        <begin position="62"/>
        <end position="85"/>
    </location>
</feature>
<reference evidence="4" key="1">
    <citation type="journal article" date="2020" name="Stud. Mycol.">
        <title>101 Dothideomycetes genomes: a test case for predicting lifestyles and emergence of pathogens.</title>
        <authorList>
            <person name="Haridas S."/>
            <person name="Albert R."/>
            <person name="Binder M."/>
            <person name="Bloem J."/>
            <person name="Labutti K."/>
            <person name="Salamov A."/>
            <person name="Andreopoulos B."/>
            <person name="Baker S."/>
            <person name="Barry K."/>
            <person name="Bills G."/>
            <person name="Bluhm B."/>
            <person name="Cannon C."/>
            <person name="Castanera R."/>
            <person name="Culley D."/>
            <person name="Daum C."/>
            <person name="Ezra D."/>
            <person name="Gonzalez J."/>
            <person name="Henrissat B."/>
            <person name="Kuo A."/>
            <person name="Liang C."/>
            <person name="Lipzen A."/>
            <person name="Lutzoni F."/>
            <person name="Magnuson J."/>
            <person name="Mondo S."/>
            <person name="Nolan M."/>
            <person name="Ohm R."/>
            <person name="Pangilinan J."/>
            <person name="Park H.-J."/>
            <person name="Ramirez L."/>
            <person name="Alfaro M."/>
            <person name="Sun H."/>
            <person name="Tritt A."/>
            <person name="Yoshinaga Y."/>
            <person name="Zwiers L.-H."/>
            <person name="Turgeon B."/>
            <person name="Goodwin S."/>
            <person name="Spatafora J."/>
            <person name="Crous P."/>
            <person name="Grigoriev I."/>
        </authorList>
    </citation>
    <scope>NUCLEOTIDE SEQUENCE</scope>
    <source>
        <strain evidence="4">CBS 627.86</strain>
    </source>
</reference>
<accession>A0A6A5ZFR0</accession>
<name>A0A6A5ZFR0_9PLEO</name>
<protein>
    <recommendedName>
        <fullName evidence="3">Rhodopsin domain-containing protein</fullName>
    </recommendedName>
</protein>
<dbReference type="InterPro" id="IPR049326">
    <property type="entry name" value="Rhodopsin_dom_fungi"/>
</dbReference>
<feature type="region of interest" description="Disordered" evidence="1">
    <location>
        <begin position="453"/>
        <end position="480"/>
    </location>
</feature>
<dbReference type="Proteomes" id="UP000799770">
    <property type="component" value="Unassembled WGS sequence"/>
</dbReference>
<feature type="compositionally biased region" description="Pro residues" evidence="1">
    <location>
        <begin position="457"/>
        <end position="467"/>
    </location>
</feature>
<evidence type="ECO:0000259" key="3">
    <source>
        <dbReference type="Pfam" id="PF20684"/>
    </source>
</evidence>
<feature type="transmembrane region" description="Helical" evidence="2">
    <location>
        <begin position="138"/>
        <end position="160"/>
    </location>
</feature>
<dbReference type="AlphaFoldDB" id="A0A6A5ZFR0"/>
<feature type="compositionally biased region" description="Basic and acidic residues" evidence="1">
    <location>
        <begin position="425"/>
        <end position="435"/>
    </location>
</feature>
<gene>
    <name evidence="4" type="ORF">BDV96DRAFT_22157</name>
</gene>
<dbReference type="EMBL" id="ML977319">
    <property type="protein sequence ID" value="KAF2117251.1"/>
    <property type="molecule type" value="Genomic_DNA"/>
</dbReference>
<keyword evidence="2" id="KW-1133">Transmembrane helix</keyword>
<organism evidence="4 5">
    <name type="scientific">Lophiotrema nucula</name>
    <dbReference type="NCBI Taxonomy" id="690887"/>
    <lineage>
        <taxon>Eukaryota</taxon>
        <taxon>Fungi</taxon>
        <taxon>Dikarya</taxon>
        <taxon>Ascomycota</taxon>
        <taxon>Pezizomycotina</taxon>
        <taxon>Dothideomycetes</taxon>
        <taxon>Pleosporomycetidae</taxon>
        <taxon>Pleosporales</taxon>
        <taxon>Lophiotremataceae</taxon>
        <taxon>Lophiotrema</taxon>
    </lineage>
</organism>
<evidence type="ECO:0000256" key="1">
    <source>
        <dbReference type="SAM" id="MobiDB-lite"/>
    </source>
</evidence>
<dbReference type="PANTHER" id="PTHR38794:SF1">
    <property type="entry name" value="INTEGRAL MEMBRANE PROTEIN"/>
    <property type="match status" value="1"/>
</dbReference>
<keyword evidence="5" id="KW-1185">Reference proteome</keyword>